<gene>
    <name evidence="1" type="ORF">GCWU000324_00931</name>
</gene>
<sequence length="63" mass="6800">MQVLLPKDIEFGVDLGDLGADGVGDIVSGIGYALRWLVGTIMFLMVKSSDFTGCKQRFTFQAA</sequence>
<comment type="caution">
    <text evidence="1">The sequence shown here is derived from an EMBL/GenBank/DDBJ whole genome shotgun (WGS) entry which is preliminary data.</text>
</comment>
<accession>C4GFL5</accession>
<evidence type="ECO:0000313" key="2">
    <source>
        <dbReference type="Proteomes" id="UP000003009"/>
    </source>
</evidence>
<evidence type="ECO:0000313" key="1">
    <source>
        <dbReference type="EMBL" id="EEP69020.1"/>
    </source>
</evidence>
<name>C4GFL5_9NEIS</name>
<dbReference type="HOGENOM" id="CLU_2879908_0_0_4"/>
<organism evidence="1 2">
    <name type="scientific">Kingella oralis ATCC 51147</name>
    <dbReference type="NCBI Taxonomy" id="629741"/>
    <lineage>
        <taxon>Bacteria</taxon>
        <taxon>Pseudomonadati</taxon>
        <taxon>Pseudomonadota</taxon>
        <taxon>Betaproteobacteria</taxon>
        <taxon>Neisseriales</taxon>
        <taxon>Neisseriaceae</taxon>
        <taxon>Kingella</taxon>
    </lineage>
</organism>
<protein>
    <submittedName>
        <fullName evidence="1">Uncharacterized protein</fullName>
    </submittedName>
</protein>
<dbReference type="STRING" id="629741.GCWU000324_00931"/>
<dbReference type="AlphaFoldDB" id="C4GFL5"/>
<proteinExistence type="predicted"/>
<dbReference type="EMBL" id="ACJW02000002">
    <property type="protein sequence ID" value="EEP69020.1"/>
    <property type="molecule type" value="Genomic_DNA"/>
</dbReference>
<keyword evidence="2" id="KW-1185">Reference proteome</keyword>
<reference evidence="1" key="1">
    <citation type="submission" date="2009-04" db="EMBL/GenBank/DDBJ databases">
        <authorList>
            <person name="Weinstock G."/>
            <person name="Sodergren E."/>
            <person name="Clifton S."/>
            <person name="Fulton L."/>
            <person name="Fulton B."/>
            <person name="Courtney L."/>
            <person name="Fronick C."/>
            <person name="Harrison M."/>
            <person name="Strong C."/>
            <person name="Farmer C."/>
            <person name="Delahaunty K."/>
            <person name="Markovic C."/>
            <person name="Hall O."/>
            <person name="Minx P."/>
            <person name="Tomlinson C."/>
            <person name="Mitreva M."/>
            <person name="Nelson J."/>
            <person name="Hou S."/>
            <person name="Wollam A."/>
            <person name="Pepin K.H."/>
            <person name="Johnson M."/>
            <person name="Bhonagiri V."/>
            <person name="Nash W.E."/>
            <person name="Warren W."/>
            <person name="Chinwalla A."/>
            <person name="Mardis E.R."/>
            <person name="Wilson R.K."/>
        </authorList>
    </citation>
    <scope>NUCLEOTIDE SEQUENCE [LARGE SCALE GENOMIC DNA]</scope>
    <source>
        <strain evidence="1">ATCC 51147</strain>
    </source>
</reference>
<dbReference type="Proteomes" id="UP000003009">
    <property type="component" value="Unassembled WGS sequence"/>
</dbReference>